<proteinExistence type="predicted"/>
<evidence type="ECO:0000313" key="2">
    <source>
        <dbReference type="Proteomes" id="UP001159427"/>
    </source>
</evidence>
<dbReference type="EMBL" id="CALNXI010000777">
    <property type="protein sequence ID" value="CAH3046242.1"/>
    <property type="molecule type" value="Genomic_DNA"/>
</dbReference>
<protein>
    <submittedName>
        <fullName evidence="1">Uncharacterized protein</fullName>
    </submittedName>
</protein>
<gene>
    <name evidence="1" type="ORF">PEVE_00041193</name>
</gene>
<comment type="caution">
    <text evidence="1">The sequence shown here is derived from an EMBL/GenBank/DDBJ whole genome shotgun (WGS) entry which is preliminary data.</text>
</comment>
<organism evidence="1 2">
    <name type="scientific">Porites evermanni</name>
    <dbReference type="NCBI Taxonomy" id="104178"/>
    <lineage>
        <taxon>Eukaryota</taxon>
        <taxon>Metazoa</taxon>
        <taxon>Cnidaria</taxon>
        <taxon>Anthozoa</taxon>
        <taxon>Hexacorallia</taxon>
        <taxon>Scleractinia</taxon>
        <taxon>Fungiina</taxon>
        <taxon>Poritidae</taxon>
        <taxon>Porites</taxon>
    </lineage>
</organism>
<evidence type="ECO:0000313" key="1">
    <source>
        <dbReference type="EMBL" id="CAH3046242.1"/>
    </source>
</evidence>
<name>A0ABN8NF27_9CNID</name>
<sequence>MELRKCLFEARGESVCAESGGKLIKLSDCKSSIDDSLRKLNVHSHFQEQLLEYDVILNRSVICISCFNSHKVKLEENNALLKQKGGEDTNEQDDNPSRCIISISAAVSSTPSVTPAAKAAEWTTGWRPSDCSSGEEDVAESVAESAISEFNAAMGKLNEVSTTRQVSPLTFQLKTTWDEAKEHEKEVCIDKATEACSLVCEIIAPKAAQELLQSCYFVNRPYFYQDVAFGTRKLKLKSGEKLTMPNIIRKVTRATMIRQYLKFCEEEQYEPLSRASLFRVLEVREASQQKSLSGLDNTAADGSAAFERLQRIVEELGHIGLEKSLADDISRSLRDGKKYLKTEYQKNCKDNESSCPDHCRKLGLSDPNDPNFQEKCTHEHTLSCPQCDDITSCLHKLQQTVNDSESLRFYSKEQKEDFLYDIEKASDAIVQWKAHIMRAVNQECAKQDILAELDQDSCLLVMDWAMKFLQLRYREKQTDWYGKRGLSWHITSVVTKDMSGVTEVISHAHLFDQCTQDCSLISAVRDIVKRSWCYST</sequence>
<dbReference type="Proteomes" id="UP001159427">
    <property type="component" value="Unassembled WGS sequence"/>
</dbReference>
<accession>A0ABN8NF27</accession>
<reference evidence="1 2" key="1">
    <citation type="submission" date="2022-05" db="EMBL/GenBank/DDBJ databases">
        <authorList>
            <consortium name="Genoscope - CEA"/>
            <person name="William W."/>
        </authorList>
    </citation>
    <scope>NUCLEOTIDE SEQUENCE [LARGE SCALE GENOMIC DNA]</scope>
</reference>
<keyword evidence="2" id="KW-1185">Reference proteome</keyword>